<proteinExistence type="predicted"/>
<dbReference type="Proteomes" id="UP000594364">
    <property type="component" value="Chromosome 2"/>
</dbReference>
<evidence type="ECO:0000313" key="3">
    <source>
        <dbReference type="Proteomes" id="UP000594364"/>
    </source>
</evidence>
<evidence type="ECO:0008006" key="4">
    <source>
        <dbReference type="Google" id="ProtNLM"/>
    </source>
</evidence>
<reference evidence="2 3" key="1">
    <citation type="journal article" date="2018" name="PLoS Genet.">
        <title>Repeat elements organise 3D genome structure and mediate transcription in the filamentous fungus Epichloe festucae.</title>
        <authorList>
            <person name="Winter D.J."/>
            <person name="Ganley A.R.D."/>
            <person name="Young C.A."/>
            <person name="Liachko I."/>
            <person name="Schardl C.L."/>
            <person name="Dupont P.Y."/>
            <person name="Berry D."/>
            <person name="Ram A."/>
            <person name="Scott B."/>
            <person name="Cox M.P."/>
        </authorList>
    </citation>
    <scope>NUCLEOTIDE SEQUENCE [LARGE SCALE GENOMIC DNA]</scope>
    <source>
        <strain evidence="2 3">Fl1</strain>
    </source>
</reference>
<dbReference type="EMBL" id="CP031386">
    <property type="protein sequence ID" value="QPG98681.1"/>
    <property type="molecule type" value="Genomic_DNA"/>
</dbReference>
<feature type="region of interest" description="Disordered" evidence="1">
    <location>
        <begin position="1"/>
        <end position="72"/>
    </location>
</feature>
<feature type="compositionally biased region" description="Polar residues" evidence="1">
    <location>
        <begin position="1"/>
        <end position="12"/>
    </location>
</feature>
<evidence type="ECO:0000256" key="1">
    <source>
        <dbReference type="SAM" id="MobiDB-lite"/>
    </source>
</evidence>
<name>A0A7S9PUM9_EPIFF</name>
<dbReference type="AlphaFoldDB" id="A0A7S9PUM9"/>
<sequence>MDAEMQNDNVTQLCYDRPARRKRRSWTPCSRHCKPRSEAVTGVSVSCHGDAAASPTQSYPTPTPAPAPAPEDQKDFACYGKLMSGGRWGCGRRFNSLHKFARHLRTPTGRRCIQPLYDEERDMKQQWIPPPTQQQHRPADSASPEAYMVDESMIEAMHSQTQSQPFPIDWSFTSFAGHHDSEGSPHMDMDMDMEADEIYATLQLLDDHQGTRGVTLPGISYMAWWQSYMGSISTSNHVGGLASMTL</sequence>
<dbReference type="OrthoDB" id="21416at2759"/>
<protein>
    <recommendedName>
        <fullName evidence="4">C2H2-type domain-containing protein</fullName>
    </recommendedName>
</protein>
<organism evidence="2 3">
    <name type="scientific">Epichloe festucae (strain Fl1)</name>
    <dbReference type="NCBI Taxonomy" id="877507"/>
    <lineage>
        <taxon>Eukaryota</taxon>
        <taxon>Fungi</taxon>
        <taxon>Dikarya</taxon>
        <taxon>Ascomycota</taxon>
        <taxon>Pezizomycotina</taxon>
        <taxon>Sordariomycetes</taxon>
        <taxon>Hypocreomycetidae</taxon>
        <taxon>Hypocreales</taxon>
        <taxon>Clavicipitaceae</taxon>
        <taxon>Epichloe</taxon>
    </lineage>
</organism>
<gene>
    <name evidence="2" type="ORF">C2857_007859</name>
</gene>
<keyword evidence="3" id="KW-1185">Reference proteome</keyword>
<feature type="compositionally biased region" description="Low complexity" evidence="1">
    <location>
        <begin position="51"/>
        <end position="60"/>
    </location>
</feature>
<evidence type="ECO:0000313" key="2">
    <source>
        <dbReference type="EMBL" id="QPG98681.1"/>
    </source>
</evidence>
<accession>A0A7S9PUM9</accession>